<proteinExistence type="predicted"/>
<sequence>MMKKKILEGAGMFFLAIGSCEQLIMFALIGFYLLYRAAKGEDYEDCSEDGD</sequence>
<dbReference type="EMBL" id="BK032650">
    <property type="protein sequence ID" value="DAF53257.1"/>
    <property type="molecule type" value="Genomic_DNA"/>
</dbReference>
<name>A0A8S5SQI0_9CAUD</name>
<keyword evidence="1" id="KW-0472">Membrane</keyword>
<accession>A0A8S5SQI0</accession>
<dbReference type="PROSITE" id="PS51257">
    <property type="entry name" value="PROKAR_LIPOPROTEIN"/>
    <property type="match status" value="1"/>
</dbReference>
<reference evidence="2" key="1">
    <citation type="journal article" date="2021" name="Proc. Natl. Acad. Sci. U.S.A.">
        <title>A Catalog of Tens of Thousands of Viruses from Human Metagenomes Reveals Hidden Associations with Chronic Diseases.</title>
        <authorList>
            <person name="Tisza M.J."/>
            <person name="Buck C.B."/>
        </authorList>
    </citation>
    <scope>NUCLEOTIDE SEQUENCE</scope>
    <source>
        <strain evidence="2">Cto3L1</strain>
    </source>
</reference>
<keyword evidence="1" id="KW-0812">Transmembrane</keyword>
<feature type="transmembrane region" description="Helical" evidence="1">
    <location>
        <begin position="12"/>
        <end position="35"/>
    </location>
</feature>
<protein>
    <submittedName>
        <fullName evidence="2">Uncharacterized protein</fullName>
    </submittedName>
</protein>
<keyword evidence="1" id="KW-1133">Transmembrane helix</keyword>
<organism evidence="2">
    <name type="scientific">Siphoviridae sp. cto3L1</name>
    <dbReference type="NCBI Taxonomy" id="2827942"/>
    <lineage>
        <taxon>Viruses</taxon>
        <taxon>Duplodnaviria</taxon>
        <taxon>Heunggongvirae</taxon>
        <taxon>Uroviricota</taxon>
        <taxon>Caudoviricetes</taxon>
    </lineage>
</organism>
<evidence type="ECO:0000256" key="1">
    <source>
        <dbReference type="SAM" id="Phobius"/>
    </source>
</evidence>
<evidence type="ECO:0000313" key="2">
    <source>
        <dbReference type="EMBL" id="DAF53257.1"/>
    </source>
</evidence>